<comment type="catalytic activity">
    <reaction evidence="1">
        <text>ATP + protein L-histidine = ADP + protein N-phospho-L-histidine.</text>
        <dbReference type="EC" id="2.7.13.3"/>
    </reaction>
</comment>
<feature type="transmembrane region" description="Helical" evidence="10">
    <location>
        <begin position="113"/>
        <end position="143"/>
    </location>
</feature>
<keyword evidence="7" id="KW-0547">Nucleotide-binding</keyword>
<comment type="caution">
    <text evidence="12">The sequence shown here is derived from an EMBL/GenBank/DDBJ whole genome shotgun (WGS) entry which is preliminary data.</text>
</comment>
<dbReference type="GO" id="GO:0005524">
    <property type="term" value="F:ATP binding"/>
    <property type="evidence" value="ECO:0007669"/>
    <property type="project" value="UniProtKB-KW"/>
</dbReference>
<dbReference type="Pfam" id="PF00512">
    <property type="entry name" value="HisKA"/>
    <property type="match status" value="1"/>
</dbReference>
<dbReference type="InterPro" id="IPR003594">
    <property type="entry name" value="HATPase_dom"/>
</dbReference>
<dbReference type="InterPro" id="IPR003661">
    <property type="entry name" value="HisK_dim/P_dom"/>
</dbReference>
<evidence type="ECO:0000256" key="5">
    <source>
        <dbReference type="ARBA" id="ARBA00022553"/>
    </source>
</evidence>
<dbReference type="PRINTS" id="PR00344">
    <property type="entry name" value="BCTRLSENSOR"/>
</dbReference>
<dbReference type="InterPro" id="IPR036097">
    <property type="entry name" value="HisK_dim/P_sf"/>
</dbReference>
<dbReference type="InterPro" id="IPR036890">
    <property type="entry name" value="HATPase_C_sf"/>
</dbReference>
<dbReference type="CDD" id="cd00082">
    <property type="entry name" value="HisKA"/>
    <property type="match status" value="1"/>
</dbReference>
<dbReference type="PROSITE" id="PS50109">
    <property type="entry name" value="HIS_KIN"/>
    <property type="match status" value="1"/>
</dbReference>
<dbReference type="SUPFAM" id="SSF47384">
    <property type="entry name" value="Homodimeric domain of signal transducing histidine kinase"/>
    <property type="match status" value="1"/>
</dbReference>
<sequence length="426" mass="45428">MPTPNSAPPDAVPPRADGRPLARLVSLRWYSIAAMVALAIGAAPALNIDIPAVPILLVASALGAWNALARFVFLARDEPGPWSLLVELIVDLAAWSGVLYLTGGATNPLISLFLPLIAVGAAVLPAVQTWLLAALSISVYSWLWVHHRPLGLADPTRAIDWHLAGMWGTFAVSALVITWYVSRMTATVRARDLALAQARERRLRNERIVAMANLAAGAAHEMGTPLGTMRLILDNLQAQCCDDPETREDINIMGQQIGHCRHILSRLTASGGQARVEAGGALDIARWLDDLVMTIESQRPDASINWADTDHLAGLRMVADQSVTQALHNLINNAITADPDRQATLTAERQGSRVSIHIVDGGPGIPPDVLNALHEAPNRPSQTKDGLGIGLLLSLSAIEAFGGTLHYAPRDGGGTISTITLPLLNT</sequence>
<keyword evidence="4" id="KW-1003">Cell membrane</keyword>
<evidence type="ECO:0000259" key="11">
    <source>
        <dbReference type="PROSITE" id="PS50109"/>
    </source>
</evidence>
<comment type="subcellular location">
    <subcellularLocation>
        <location evidence="2">Cell membrane</location>
        <topology evidence="2">Multi-pass membrane protein</topology>
    </subcellularLocation>
</comment>
<keyword evidence="13" id="KW-1185">Reference proteome</keyword>
<dbReference type="SMART" id="SM00388">
    <property type="entry name" value="HisKA"/>
    <property type="match status" value="1"/>
</dbReference>
<dbReference type="PANTHER" id="PTHR44936:SF10">
    <property type="entry name" value="SENSOR PROTEIN RSTB"/>
    <property type="match status" value="1"/>
</dbReference>
<dbReference type="InterPro" id="IPR005467">
    <property type="entry name" value="His_kinase_dom"/>
</dbReference>
<keyword evidence="9" id="KW-0067">ATP-binding</keyword>
<dbReference type="RefSeq" id="WP_144311250.1">
    <property type="nucleotide sequence ID" value="NZ_VMNK01000022.1"/>
</dbReference>
<gene>
    <name evidence="12" type="ORF">FHP91_19930</name>
</gene>
<evidence type="ECO:0000256" key="4">
    <source>
        <dbReference type="ARBA" id="ARBA00022475"/>
    </source>
</evidence>
<keyword evidence="10" id="KW-0812">Transmembrane</keyword>
<evidence type="ECO:0000256" key="10">
    <source>
        <dbReference type="SAM" id="Phobius"/>
    </source>
</evidence>
<evidence type="ECO:0000256" key="6">
    <source>
        <dbReference type="ARBA" id="ARBA00022679"/>
    </source>
</evidence>
<dbReference type="Proteomes" id="UP000319502">
    <property type="component" value="Unassembled WGS sequence"/>
</dbReference>
<feature type="transmembrane region" description="Helical" evidence="10">
    <location>
        <begin position="55"/>
        <end position="75"/>
    </location>
</feature>
<organism evidence="12 13">
    <name type="scientific">Denitromonas halophila</name>
    <dbReference type="NCBI Taxonomy" id="1629404"/>
    <lineage>
        <taxon>Bacteria</taxon>
        <taxon>Pseudomonadati</taxon>
        <taxon>Pseudomonadota</taxon>
        <taxon>Betaproteobacteria</taxon>
        <taxon>Rhodocyclales</taxon>
        <taxon>Zoogloeaceae</taxon>
        <taxon>Denitromonas</taxon>
    </lineage>
</organism>
<dbReference type="InterPro" id="IPR050980">
    <property type="entry name" value="2C_sensor_his_kinase"/>
</dbReference>
<dbReference type="SUPFAM" id="SSF55874">
    <property type="entry name" value="ATPase domain of HSP90 chaperone/DNA topoisomerase II/histidine kinase"/>
    <property type="match status" value="1"/>
</dbReference>
<dbReference type="GO" id="GO:0005886">
    <property type="term" value="C:plasma membrane"/>
    <property type="evidence" value="ECO:0007669"/>
    <property type="project" value="UniProtKB-SubCell"/>
</dbReference>
<evidence type="ECO:0000256" key="8">
    <source>
        <dbReference type="ARBA" id="ARBA00022777"/>
    </source>
</evidence>
<dbReference type="Gene3D" id="3.30.565.10">
    <property type="entry name" value="Histidine kinase-like ATPase, C-terminal domain"/>
    <property type="match status" value="1"/>
</dbReference>
<keyword evidence="5" id="KW-0597">Phosphoprotein</keyword>
<keyword evidence="6" id="KW-0808">Transferase</keyword>
<dbReference type="CDD" id="cd00075">
    <property type="entry name" value="HATPase"/>
    <property type="match status" value="1"/>
</dbReference>
<dbReference type="AlphaFoldDB" id="A0A557QDR5"/>
<feature type="transmembrane region" description="Helical" evidence="10">
    <location>
        <begin position="29"/>
        <end position="48"/>
    </location>
</feature>
<dbReference type="Gene3D" id="1.10.287.130">
    <property type="match status" value="1"/>
</dbReference>
<feature type="transmembrane region" description="Helical" evidence="10">
    <location>
        <begin position="163"/>
        <end position="181"/>
    </location>
</feature>
<accession>A0A557QDR5</accession>
<evidence type="ECO:0000256" key="1">
    <source>
        <dbReference type="ARBA" id="ARBA00000085"/>
    </source>
</evidence>
<dbReference type="PANTHER" id="PTHR44936">
    <property type="entry name" value="SENSOR PROTEIN CREC"/>
    <property type="match status" value="1"/>
</dbReference>
<evidence type="ECO:0000256" key="3">
    <source>
        <dbReference type="ARBA" id="ARBA00012438"/>
    </source>
</evidence>
<keyword evidence="8 12" id="KW-0418">Kinase</keyword>
<dbReference type="InterPro" id="IPR004358">
    <property type="entry name" value="Sig_transdc_His_kin-like_C"/>
</dbReference>
<keyword evidence="10" id="KW-0472">Membrane</keyword>
<dbReference type="SMART" id="SM00387">
    <property type="entry name" value="HATPase_c"/>
    <property type="match status" value="1"/>
</dbReference>
<evidence type="ECO:0000256" key="9">
    <source>
        <dbReference type="ARBA" id="ARBA00022840"/>
    </source>
</evidence>
<dbReference type="OrthoDB" id="9785252at2"/>
<evidence type="ECO:0000313" key="13">
    <source>
        <dbReference type="Proteomes" id="UP000319502"/>
    </source>
</evidence>
<feature type="domain" description="Histidine kinase" evidence="11">
    <location>
        <begin position="217"/>
        <end position="425"/>
    </location>
</feature>
<reference evidence="12 13" key="1">
    <citation type="submission" date="2019-07" db="EMBL/GenBank/DDBJ databases">
        <title>The pathways for chlorine oxyanion respiration interact through the shared metabolite chlorate.</title>
        <authorList>
            <person name="Barnum T.P."/>
            <person name="Cheng Y."/>
            <person name="Hill K.A."/>
            <person name="Lucas L.N."/>
            <person name="Carlson H.K."/>
            <person name="Coates J.D."/>
        </authorList>
    </citation>
    <scope>NUCLEOTIDE SEQUENCE [LARGE SCALE GENOMIC DNA]</scope>
    <source>
        <strain evidence="12 13">SFB-3</strain>
    </source>
</reference>
<evidence type="ECO:0000256" key="7">
    <source>
        <dbReference type="ARBA" id="ARBA00022741"/>
    </source>
</evidence>
<protein>
    <recommendedName>
        <fullName evidence="3">histidine kinase</fullName>
        <ecNumber evidence="3">2.7.13.3</ecNumber>
    </recommendedName>
</protein>
<proteinExistence type="predicted"/>
<dbReference type="EC" id="2.7.13.3" evidence="3"/>
<dbReference type="GO" id="GO:0000155">
    <property type="term" value="F:phosphorelay sensor kinase activity"/>
    <property type="evidence" value="ECO:0007669"/>
    <property type="project" value="InterPro"/>
</dbReference>
<dbReference type="Pfam" id="PF02518">
    <property type="entry name" value="HATPase_c"/>
    <property type="match status" value="1"/>
</dbReference>
<dbReference type="EMBL" id="VMNK01000022">
    <property type="protein sequence ID" value="TVO51047.1"/>
    <property type="molecule type" value="Genomic_DNA"/>
</dbReference>
<name>A0A557QDR5_9RHOO</name>
<keyword evidence="10" id="KW-1133">Transmembrane helix</keyword>
<evidence type="ECO:0000313" key="12">
    <source>
        <dbReference type="EMBL" id="TVO51047.1"/>
    </source>
</evidence>
<evidence type="ECO:0000256" key="2">
    <source>
        <dbReference type="ARBA" id="ARBA00004651"/>
    </source>
</evidence>